<evidence type="ECO:0000313" key="1">
    <source>
        <dbReference type="EMBL" id="KAK3076510.1"/>
    </source>
</evidence>
<comment type="caution">
    <text evidence="1">The sequence shown here is derived from an EMBL/GenBank/DDBJ whole genome shotgun (WGS) entry which is preliminary data.</text>
</comment>
<reference evidence="1" key="1">
    <citation type="submission" date="2024-09" db="EMBL/GenBank/DDBJ databases">
        <title>Black Yeasts Isolated from many extreme environments.</title>
        <authorList>
            <person name="Coleine C."/>
            <person name="Stajich J.E."/>
            <person name="Selbmann L."/>
        </authorList>
    </citation>
    <scope>NUCLEOTIDE SEQUENCE</scope>
    <source>
        <strain evidence="1">CCFEE 5737</strain>
    </source>
</reference>
<accession>A0ACC3DJ31</accession>
<dbReference type="EMBL" id="JAWDJW010003889">
    <property type="protein sequence ID" value="KAK3076510.1"/>
    <property type="molecule type" value="Genomic_DNA"/>
</dbReference>
<dbReference type="Proteomes" id="UP001186974">
    <property type="component" value="Unassembled WGS sequence"/>
</dbReference>
<evidence type="ECO:0000313" key="2">
    <source>
        <dbReference type="Proteomes" id="UP001186974"/>
    </source>
</evidence>
<keyword evidence="2" id="KW-1185">Reference proteome</keyword>
<organism evidence="1 2">
    <name type="scientific">Coniosporium uncinatum</name>
    <dbReference type="NCBI Taxonomy" id="93489"/>
    <lineage>
        <taxon>Eukaryota</taxon>
        <taxon>Fungi</taxon>
        <taxon>Dikarya</taxon>
        <taxon>Ascomycota</taxon>
        <taxon>Pezizomycotina</taxon>
        <taxon>Dothideomycetes</taxon>
        <taxon>Dothideomycetes incertae sedis</taxon>
        <taxon>Coniosporium</taxon>
    </lineage>
</organism>
<sequence>RRMRDPAVQRDGFMLRDPAIQGWEVRNGVQARGSRDDPAVQRGLGGDRTRVESGMSEGVPVSPLPAMVTPTRRGEDLYLSIN</sequence>
<name>A0ACC3DJ31_9PEZI</name>
<feature type="non-terminal residue" evidence="1">
    <location>
        <position position="1"/>
    </location>
</feature>
<protein>
    <submittedName>
        <fullName evidence="1">Uncharacterized protein</fullName>
    </submittedName>
</protein>
<proteinExistence type="predicted"/>
<gene>
    <name evidence="1" type="ORF">LTS18_012815</name>
</gene>